<dbReference type="GO" id="GO:0016791">
    <property type="term" value="F:phosphatase activity"/>
    <property type="evidence" value="ECO:0007669"/>
    <property type="project" value="UniProtKB-ARBA"/>
</dbReference>
<proteinExistence type="predicted"/>
<evidence type="ECO:0000313" key="2">
    <source>
        <dbReference type="Proteomes" id="UP000005519"/>
    </source>
</evidence>
<keyword evidence="1" id="KW-0378">Hydrolase</keyword>
<dbReference type="AlphaFoldDB" id="C9PPC4"/>
<dbReference type="Pfam" id="PF08282">
    <property type="entry name" value="Hydrolase_3"/>
    <property type="match status" value="1"/>
</dbReference>
<gene>
    <name evidence="1" type="primary">cof3</name>
    <name evidence="1" type="ORF">HMPREF0621_0848</name>
</gene>
<dbReference type="Proteomes" id="UP000005519">
    <property type="component" value="Unassembled WGS sequence"/>
</dbReference>
<dbReference type="InterPro" id="IPR000150">
    <property type="entry name" value="Cof"/>
</dbReference>
<dbReference type="SUPFAM" id="SSF56784">
    <property type="entry name" value="HAD-like"/>
    <property type="match status" value="1"/>
</dbReference>
<dbReference type="Gene3D" id="3.30.1240.10">
    <property type="match status" value="1"/>
</dbReference>
<dbReference type="InterPro" id="IPR023214">
    <property type="entry name" value="HAD_sf"/>
</dbReference>
<name>C9PPC4_9PAST</name>
<dbReference type="NCBIfam" id="TIGR00099">
    <property type="entry name" value="Cof-subfamily"/>
    <property type="match status" value="1"/>
</dbReference>
<dbReference type="GO" id="GO:0005829">
    <property type="term" value="C:cytosol"/>
    <property type="evidence" value="ECO:0007669"/>
    <property type="project" value="TreeGrafter"/>
</dbReference>
<sequence length="270" mass="30287">MNIPNYKNQIKIVFFDIDETLLIKDEDRIPDSVVPALNKLKENGIITAIATGRTPSNFPPKIKELIAQTGMDLFVTINGQYIDYKNAPLEKNTLPTEKIQKLVDFFEKHQIEYAQISPTDTAISAATEEVRGALDPLKGHYYVDKDFFKNNDVFQILAFYNTEKDELVQNSGVLAGLQSVRWHKDSMDLFDANISKASGIASAIRHLGFEMENVMAFGDGLNDIEMLRTVGVGVAMGNAHEDVKKIARHITRPIDQDGIHYFLKQAGLLD</sequence>
<dbReference type="GO" id="GO:0000287">
    <property type="term" value="F:magnesium ion binding"/>
    <property type="evidence" value="ECO:0007669"/>
    <property type="project" value="UniProtKB-ARBA"/>
</dbReference>
<evidence type="ECO:0000313" key="1">
    <source>
        <dbReference type="EMBL" id="EEX50622.1"/>
    </source>
</evidence>
<dbReference type="RefSeq" id="WP_005763866.1">
    <property type="nucleotide sequence ID" value="NZ_GG704811.1"/>
</dbReference>
<dbReference type="STRING" id="667128.HMPREF0621_0848"/>
<comment type="caution">
    <text evidence="1">The sequence shown here is derived from an EMBL/GenBank/DDBJ whole genome shotgun (WGS) entry which is preliminary data.</text>
</comment>
<dbReference type="SFLD" id="SFLDS00003">
    <property type="entry name" value="Haloacid_Dehalogenase"/>
    <property type="match status" value="1"/>
</dbReference>
<dbReference type="PROSITE" id="PS01229">
    <property type="entry name" value="COF_2"/>
    <property type="match status" value="1"/>
</dbReference>
<organism evidence="1 2">
    <name type="scientific">Pasteurella dagmatis ATCC 43325</name>
    <dbReference type="NCBI Taxonomy" id="667128"/>
    <lineage>
        <taxon>Bacteria</taxon>
        <taxon>Pseudomonadati</taxon>
        <taxon>Pseudomonadota</taxon>
        <taxon>Gammaproteobacteria</taxon>
        <taxon>Pasteurellales</taxon>
        <taxon>Pasteurellaceae</taxon>
        <taxon>Pasteurella</taxon>
    </lineage>
</organism>
<dbReference type="PANTHER" id="PTHR10000">
    <property type="entry name" value="PHOSPHOSERINE PHOSPHATASE"/>
    <property type="match status" value="1"/>
</dbReference>
<dbReference type="InterPro" id="IPR006379">
    <property type="entry name" value="HAD-SF_hydro_IIB"/>
</dbReference>
<keyword evidence="2" id="KW-1185">Reference proteome</keyword>
<dbReference type="EMBL" id="ACZR01000009">
    <property type="protein sequence ID" value="EEX50622.1"/>
    <property type="molecule type" value="Genomic_DNA"/>
</dbReference>
<dbReference type="NCBIfam" id="TIGR01484">
    <property type="entry name" value="HAD-SF-IIB"/>
    <property type="match status" value="1"/>
</dbReference>
<dbReference type="HOGENOM" id="CLU_044146_7_0_6"/>
<dbReference type="PANTHER" id="PTHR10000:SF25">
    <property type="entry name" value="PHOSPHATASE YKRA-RELATED"/>
    <property type="match status" value="1"/>
</dbReference>
<reference evidence="1 2" key="1">
    <citation type="submission" date="2009-10" db="EMBL/GenBank/DDBJ databases">
        <authorList>
            <person name="Muzny D."/>
            <person name="Qin X."/>
            <person name="Deng J."/>
            <person name="Jiang H."/>
            <person name="Liu Y."/>
            <person name="Qu J."/>
            <person name="Song X.-Z."/>
            <person name="Zhang L."/>
            <person name="Thornton R."/>
            <person name="Coyle M."/>
            <person name="Francisco L."/>
            <person name="Jackson L."/>
            <person name="Javaid M."/>
            <person name="Korchina V."/>
            <person name="Kovar C."/>
            <person name="Mata R."/>
            <person name="Mathew T."/>
            <person name="Ngo R."/>
            <person name="Nguyen L."/>
            <person name="Nguyen N."/>
            <person name="Okwuonu G."/>
            <person name="Ongeri F."/>
            <person name="Pham C."/>
            <person name="Simmons D."/>
            <person name="Wilczek-Boney K."/>
            <person name="Hale W."/>
            <person name="Jakkamsetti A."/>
            <person name="Pham P."/>
            <person name="Ruth R."/>
            <person name="San Lucas F."/>
            <person name="Warren J."/>
            <person name="Zhang J."/>
            <person name="Zhao Z."/>
            <person name="Zhou C."/>
            <person name="Zhu D."/>
            <person name="Lee S."/>
            <person name="Bess C."/>
            <person name="Blankenburg K."/>
            <person name="Forbes L."/>
            <person name="Fu Q."/>
            <person name="Gubbala S."/>
            <person name="Hirani K."/>
            <person name="Jayaseelan J.C."/>
            <person name="Lara F."/>
            <person name="Munidasa M."/>
            <person name="Palculict T."/>
            <person name="Patil S."/>
            <person name="Pu L.-L."/>
            <person name="Saada N."/>
            <person name="Tang L."/>
            <person name="Weissenberger G."/>
            <person name="Zhu Y."/>
            <person name="Hemphill L."/>
            <person name="Shang Y."/>
            <person name="Youmans B."/>
            <person name="Ayvaz T."/>
            <person name="Ross M."/>
            <person name="Santibanez J."/>
            <person name="Aqrawi P."/>
            <person name="Gross S."/>
            <person name="Joshi V."/>
            <person name="Fowler G."/>
            <person name="Nazareth L."/>
            <person name="Reid J."/>
            <person name="Worley K."/>
            <person name="Petrosino J."/>
            <person name="Highlander S."/>
            <person name="Gibbs R."/>
        </authorList>
    </citation>
    <scope>NUCLEOTIDE SEQUENCE [LARGE SCALE GENOMIC DNA]</scope>
    <source>
        <strain evidence="1 2">ATCC 43325</strain>
    </source>
</reference>
<dbReference type="SFLD" id="SFLDG01140">
    <property type="entry name" value="C2.B:_Phosphomannomutase_and_P"/>
    <property type="match status" value="1"/>
</dbReference>
<dbReference type="Gene3D" id="3.40.50.1000">
    <property type="entry name" value="HAD superfamily/HAD-like"/>
    <property type="match status" value="1"/>
</dbReference>
<accession>C9PPC4</accession>
<dbReference type="InterPro" id="IPR036412">
    <property type="entry name" value="HAD-like_sf"/>
</dbReference>
<dbReference type="OrthoDB" id="3180855at2"/>
<protein>
    <submittedName>
        <fullName evidence="1">Cof-like hydrolase</fullName>
    </submittedName>
</protein>